<dbReference type="GO" id="GO:0030178">
    <property type="term" value="P:negative regulation of Wnt signaling pathway"/>
    <property type="evidence" value="ECO:0007669"/>
    <property type="project" value="InterPro"/>
</dbReference>
<evidence type="ECO:0000313" key="1">
    <source>
        <dbReference type="EMBL" id="RFZ90935.1"/>
    </source>
</evidence>
<name>A0A372NRE6_9SPHI</name>
<dbReference type="AlphaFoldDB" id="A0A372NRE6"/>
<proteinExistence type="predicted"/>
<dbReference type="InterPro" id="IPR042425">
    <property type="entry name" value="APCDD1"/>
</dbReference>
<sequence>MPIEQVKEQAIGLWQSIAVEVRPSLAKNADGSLKPFYLTRAFELWDNDEFNLTIINYADPFGKTALAKLFIHGRMLWQGAHDIAEGAQKVDFAANIDYQVTPLYAPFAFVLNQATKGFEEWKVNGTQSIFKKAFPPFGLAEGDVFKEFDLIYLSDGLMFWGARNVDGRGFGTEEDRPTNLQIPLRRADNF</sequence>
<reference evidence="1 2" key="1">
    <citation type="submission" date="2018-08" db="EMBL/GenBank/DDBJ databases">
        <title>Mucilaginibacter sp. MYSH2.</title>
        <authorList>
            <person name="Seo T."/>
        </authorList>
    </citation>
    <scope>NUCLEOTIDE SEQUENCE [LARGE SCALE GENOMIC DNA]</scope>
    <source>
        <strain evidence="1 2">MYSH2</strain>
    </source>
</reference>
<dbReference type="Proteomes" id="UP000264217">
    <property type="component" value="Unassembled WGS sequence"/>
</dbReference>
<dbReference type="GO" id="GO:0017147">
    <property type="term" value="F:Wnt-protein binding"/>
    <property type="evidence" value="ECO:0007669"/>
    <property type="project" value="InterPro"/>
</dbReference>
<evidence type="ECO:0000313" key="2">
    <source>
        <dbReference type="Proteomes" id="UP000264217"/>
    </source>
</evidence>
<protein>
    <recommendedName>
        <fullName evidence="3">APCDD1 domain-containing protein</fullName>
    </recommendedName>
</protein>
<evidence type="ECO:0008006" key="3">
    <source>
        <dbReference type="Google" id="ProtNLM"/>
    </source>
</evidence>
<accession>A0A372NRE6</accession>
<organism evidence="1 2">
    <name type="scientific">Mucilaginibacter conchicola</name>
    <dbReference type="NCBI Taxonomy" id="2303333"/>
    <lineage>
        <taxon>Bacteria</taxon>
        <taxon>Pseudomonadati</taxon>
        <taxon>Bacteroidota</taxon>
        <taxon>Sphingobacteriia</taxon>
        <taxon>Sphingobacteriales</taxon>
        <taxon>Sphingobacteriaceae</taxon>
        <taxon>Mucilaginibacter</taxon>
    </lineage>
</organism>
<dbReference type="RefSeq" id="WP_117393137.1">
    <property type="nucleotide sequence ID" value="NZ_QWDC01000003.1"/>
</dbReference>
<comment type="caution">
    <text evidence="1">The sequence shown here is derived from an EMBL/GenBank/DDBJ whole genome shotgun (WGS) entry which is preliminary data.</text>
</comment>
<gene>
    <name evidence="1" type="ORF">D0C36_18490</name>
</gene>
<dbReference type="OrthoDB" id="8246627at2"/>
<dbReference type="GO" id="GO:0005886">
    <property type="term" value="C:plasma membrane"/>
    <property type="evidence" value="ECO:0007669"/>
    <property type="project" value="InterPro"/>
</dbReference>
<dbReference type="PANTHER" id="PTHR31021">
    <property type="entry name" value="ADENOMATOSIS POLYPOSIS COLI DOWN-REGULATED 1"/>
    <property type="match status" value="1"/>
</dbReference>
<keyword evidence="2" id="KW-1185">Reference proteome</keyword>
<dbReference type="EMBL" id="QWDC01000003">
    <property type="protein sequence ID" value="RFZ90935.1"/>
    <property type="molecule type" value="Genomic_DNA"/>
</dbReference>
<dbReference type="PANTHER" id="PTHR31021:SF1">
    <property type="entry name" value="CHROMOSOME UNDETERMINED SCAFFOLD_56, WHOLE GENOME SHOTGUN SEQUENCE"/>
    <property type="match status" value="1"/>
</dbReference>